<keyword evidence="5 8" id="KW-1133">Transmembrane helix</keyword>
<evidence type="ECO:0000313" key="10">
    <source>
        <dbReference type="EMBL" id="SED05618.1"/>
    </source>
</evidence>
<dbReference type="PANTHER" id="PTHR14969">
    <property type="entry name" value="SPHINGOSINE-1-PHOSPHATE PHOSPHOHYDROLASE"/>
    <property type="match status" value="1"/>
</dbReference>
<dbReference type="Pfam" id="PF01569">
    <property type="entry name" value="PAP2"/>
    <property type="match status" value="1"/>
</dbReference>
<dbReference type="Proteomes" id="UP000199622">
    <property type="component" value="Unassembled WGS sequence"/>
</dbReference>
<feature type="transmembrane region" description="Helical" evidence="8">
    <location>
        <begin position="24"/>
        <end position="48"/>
    </location>
</feature>
<feature type="domain" description="Phosphatidic acid phosphatase type 2/haloperoxidase" evidence="9">
    <location>
        <begin position="57"/>
        <end position="167"/>
    </location>
</feature>
<gene>
    <name evidence="10" type="ORF">SAMN04489727_6208</name>
</gene>
<dbReference type="GO" id="GO:0005886">
    <property type="term" value="C:plasma membrane"/>
    <property type="evidence" value="ECO:0007669"/>
    <property type="project" value="UniProtKB-SubCell"/>
</dbReference>
<feature type="region of interest" description="Disordered" evidence="7">
    <location>
        <begin position="1"/>
        <end position="20"/>
    </location>
</feature>
<dbReference type="STRING" id="208445.SAMN04489727_6208"/>
<dbReference type="EMBL" id="FNSO01000004">
    <property type="protein sequence ID" value="SED05618.1"/>
    <property type="molecule type" value="Genomic_DNA"/>
</dbReference>
<dbReference type="Gene3D" id="1.20.144.10">
    <property type="entry name" value="Phosphatidic acid phosphatase type 2/haloperoxidase"/>
    <property type="match status" value="1"/>
</dbReference>
<keyword evidence="3 8" id="KW-0812">Transmembrane</keyword>
<reference evidence="11" key="1">
    <citation type="submission" date="2016-10" db="EMBL/GenBank/DDBJ databases">
        <authorList>
            <person name="Varghese N."/>
            <person name="Submissions S."/>
        </authorList>
    </citation>
    <scope>NUCLEOTIDE SEQUENCE [LARGE SCALE GENOMIC DNA]</scope>
    <source>
        <strain evidence="11">DSM 44544</strain>
    </source>
</reference>
<dbReference type="InterPro" id="IPR000326">
    <property type="entry name" value="PAP2/HPO"/>
</dbReference>
<dbReference type="CDD" id="cd01610">
    <property type="entry name" value="PAP2_like"/>
    <property type="match status" value="1"/>
</dbReference>
<keyword evidence="6 8" id="KW-0472">Membrane</keyword>
<protein>
    <submittedName>
        <fullName evidence="10">Undecaprenyl-diphosphatase</fullName>
    </submittedName>
</protein>
<dbReference type="OrthoDB" id="3629916at2"/>
<evidence type="ECO:0000259" key="9">
    <source>
        <dbReference type="SMART" id="SM00014"/>
    </source>
</evidence>
<dbReference type="AlphaFoldDB" id="A0A1H4XL23"/>
<proteinExistence type="predicted"/>
<evidence type="ECO:0000256" key="4">
    <source>
        <dbReference type="ARBA" id="ARBA00022801"/>
    </source>
</evidence>
<evidence type="ECO:0000256" key="3">
    <source>
        <dbReference type="ARBA" id="ARBA00022692"/>
    </source>
</evidence>
<sequence>MPSEEPVRVEDGPDENDLPVTRPAWPVTALSAAAQGGLLWVLVAGVLARRPGRRRRAAGHGLAAAAAGMAFGHGLKAVLRRPRPPAQNLPARRALLEKPRSSAFPSTHATTGAAFTVAVALTEPSTGAALAPLAAAVCYSRLRTRAHWPTDVYGGVAIGAVVGGFVSRRLRRGSTPGR</sequence>
<feature type="compositionally biased region" description="Basic and acidic residues" evidence="7">
    <location>
        <begin position="1"/>
        <end position="11"/>
    </location>
</feature>
<evidence type="ECO:0000256" key="5">
    <source>
        <dbReference type="ARBA" id="ARBA00022989"/>
    </source>
</evidence>
<keyword evidence="4" id="KW-0378">Hydrolase</keyword>
<dbReference type="InterPro" id="IPR036938">
    <property type="entry name" value="PAP2/HPO_sf"/>
</dbReference>
<evidence type="ECO:0000313" key="11">
    <source>
        <dbReference type="Proteomes" id="UP000199622"/>
    </source>
</evidence>
<comment type="subcellular location">
    <subcellularLocation>
        <location evidence="1">Cell membrane</location>
        <topology evidence="1">Multi-pass membrane protein</topology>
    </subcellularLocation>
</comment>
<dbReference type="SMART" id="SM00014">
    <property type="entry name" value="acidPPc"/>
    <property type="match status" value="1"/>
</dbReference>
<evidence type="ECO:0000256" key="2">
    <source>
        <dbReference type="ARBA" id="ARBA00022475"/>
    </source>
</evidence>
<accession>A0A1H4XL23</accession>
<dbReference type="PANTHER" id="PTHR14969:SF62">
    <property type="entry name" value="DECAPRENYLPHOSPHORYL-5-PHOSPHORIBOSE PHOSPHATASE RV3807C-RELATED"/>
    <property type="match status" value="1"/>
</dbReference>
<dbReference type="GO" id="GO:0016787">
    <property type="term" value="F:hydrolase activity"/>
    <property type="evidence" value="ECO:0007669"/>
    <property type="project" value="UniProtKB-KW"/>
</dbReference>
<organism evidence="10 11">
    <name type="scientific">Amycolatopsis tolypomycina</name>
    <dbReference type="NCBI Taxonomy" id="208445"/>
    <lineage>
        <taxon>Bacteria</taxon>
        <taxon>Bacillati</taxon>
        <taxon>Actinomycetota</taxon>
        <taxon>Actinomycetes</taxon>
        <taxon>Pseudonocardiales</taxon>
        <taxon>Pseudonocardiaceae</taxon>
        <taxon>Amycolatopsis</taxon>
    </lineage>
</organism>
<evidence type="ECO:0000256" key="6">
    <source>
        <dbReference type="ARBA" id="ARBA00023136"/>
    </source>
</evidence>
<keyword evidence="2" id="KW-1003">Cell membrane</keyword>
<keyword evidence="11" id="KW-1185">Reference proteome</keyword>
<dbReference type="SUPFAM" id="SSF48317">
    <property type="entry name" value="Acid phosphatase/Vanadium-dependent haloperoxidase"/>
    <property type="match status" value="1"/>
</dbReference>
<evidence type="ECO:0000256" key="1">
    <source>
        <dbReference type="ARBA" id="ARBA00004651"/>
    </source>
</evidence>
<evidence type="ECO:0000256" key="8">
    <source>
        <dbReference type="SAM" id="Phobius"/>
    </source>
</evidence>
<evidence type="ECO:0000256" key="7">
    <source>
        <dbReference type="SAM" id="MobiDB-lite"/>
    </source>
</evidence>
<name>A0A1H4XL23_9PSEU</name>